<dbReference type="EMBL" id="LIAE01006480">
    <property type="protein sequence ID" value="PAV89015.1"/>
    <property type="molecule type" value="Genomic_DNA"/>
</dbReference>
<protein>
    <submittedName>
        <fullName evidence="3">Uncharacterized protein</fullName>
    </submittedName>
</protein>
<reference evidence="3 4" key="1">
    <citation type="journal article" date="2017" name="Curr. Biol.">
        <title>Genome architecture and evolution of a unichromosomal asexual nematode.</title>
        <authorList>
            <person name="Fradin H."/>
            <person name="Zegar C."/>
            <person name="Gutwein M."/>
            <person name="Lucas J."/>
            <person name="Kovtun M."/>
            <person name="Corcoran D."/>
            <person name="Baugh L.R."/>
            <person name="Kiontke K."/>
            <person name="Gunsalus K."/>
            <person name="Fitch D.H."/>
            <person name="Piano F."/>
        </authorList>
    </citation>
    <scope>NUCLEOTIDE SEQUENCE [LARGE SCALE GENOMIC DNA]</scope>
    <source>
        <strain evidence="3">PF1309</strain>
    </source>
</reference>
<evidence type="ECO:0000313" key="4">
    <source>
        <dbReference type="Proteomes" id="UP000218231"/>
    </source>
</evidence>
<dbReference type="Proteomes" id="UP000218231">
    <property type="component" value="Unassembled WGS sequence"/>
</dbReference>
<evidence type="ECO:0000256" key="1">
    <source>
        <dbReference type="SAM" id="MobiDB-lite"/>
    </source>
</evidence>
<name>A0A2A2LSK7_9BILA</name>
<dbReference type="OrthoDB" id="5916543at2759"/>
<keyword evidence="2" id="KW-1133">Transmembrane helix</keyword>
<feature type="region of interest" description="Disordered" evidence="1">
    <location>
        <begin position="146"/>
        <end position="167"/>
    </location>
</feature>
<keyword evidence="2" id="KW-0472">Membrane</keyword>
<evidence type="ECO:0000256" key="2">
    <source>
        <dbReference type="SAM" id="Phobius"/>
    </source>
</evidence>
<keyword evidence="2" id="KW-0812">Transmembrane</keyword>
<sequence>MMACNFRDESEEDSSLQPAAEEIIQLPPLGSNLPALSETDPRSHSLHSIVSSRAAMGSLEKLISESYKFIRMADDLHDVATYLNDLRLCILALTVTVYIFIIVYLLTYCVRRSRRGSQNQGNRRRNWDYQMENQRDFTPQTTIEDTSTAARAPDSSYMGRNHHGRHQAPPSFMRHGAMNHQQSTRLVAMTDSDVSVRVSQRERPS</sequence>
<evidence type="ECO:0000313" key="3">
    <source>
        <dbReference type="EMBL" id="PAV89015.1"/>
    </source>
</evidence>
<comment type="caution">
    <text evidence="3">The sequence shown here is derived from an EMBL/GenBank/DDBJ whole genome shotgun (WGS) entry which is preliminary data.</text>
</comment>
<gene>
    <name evidence="3" type="ORF">WR25_14954</name>
</gene>
<organism evidence="3 4">
    <name type="scientific">Diploscapter pachys</name>
    <dbReference type="NCBI Taxonomy" id="2018661"/>
    <lineage>
        <taxon>Eukaryota</taxon>
        <taxon>Metazoa</taxon>
        <taxon>Ecdysozoa</taxon>
        <taxon>Nematoda</taxon>
        <taxon>Chromadorea</taxon>
        <taxon>Rhabditida</taxon>
        <taxon>Rhabditina</taxon>
        <taxon>Rhabditomorpha</taxon>
        <taxon>Rhabditoidea</taxon>
        <taxon>Rhabditidae</taxon>
        <taxon>Diploscapter</taxon>
    </lineage>
</organism>
<feature type="transmembrane region" description="Helical" evidence="2">
    <location>
        <begin position="90"/>
        <end position="110"/>
    </location>
</feature>
<dbReference type="AlphaFoldDB" id="A0A2A2LSK7"/>
<keyword evidence="4" id="KW-1185">Reference proteome</keyword>
<proteinExistence type="predicted"/>
<accession>A0A2A2LSK7</accession>